<evidence type="ECO:0000313" key="13">
    <source>
        <dbReference type="Proteomes" id="UP000299102"/>
    </source>
</evidence>
<evidence type="ECO:0000256" key="10">
    <source>
        <dbReference type="ARBA" id="ARBA00023288"/>
    </source>
</evidence>
<dbReference type="Proteomes" id="UP000299102">
    <property type="component" value="Unassembled WGS sequence"/>
</dbReference>
<dbReference type="STRING" id="151549.A0A4C1TFR3"/>
<evidence type="ECO:0000313" key="12">
    <source>
        <dbReference type="EMBL" id="GBP13046.1"/>
    </source>
</evidence>
<name>A0A4C1TFR3_EUMVA</name>
<organism evidence="12 13">
    <name type="scientific">Eumeta variegata</name>
    <name type="common">Bagworm moth</name>
    <name type="synonym">Eumeta japonica</name>
    <dbReference type="NCBI Taxonomy" id="151549"/>
    <lineage>
        <taxon>Eukaryota</taxon>
        <taxon>Metazoa</taxon>
        <taxon>Ecdysozoa</taxon>
        <taxon>Arthropoda</taxon>
        <taxon>Hexapoda</taxon>
        <taxon>Insecta</taxon>
        <taxon>Pterygota</taxon>
        <taxon>Neoptera</taxon>
        <taxon>Endopterygota</taxon>
        <taxon>Lepidoptera</taxon>
        <taxon>Glossata</taxon>
        <taxon>Ditrysia</taxon>
        <taxon>Tineoidea</taxon>
        <taxon>Psychidae</taxon>
        <taxon>Oiketicinae</taxon>
        <taxon>Eumeta</taxon>
    </lineage>
</organism>
<comment type="similarity">
    <text evidence="2">Belongs to the glypican family.</text>
</comment>
<feature type="compositionally biased region" description="Basic and acidic residues" evidence="11">
    <location>
        <begin position="51"/>
        <end position="64"/>
    </location>
</feature>
<keyword evidence="4" id="KW-0336">GPI-anchor</keyword>
<gene>
    <name evidence="12" type="ORF">EVAR_79373_1</name>
</gene>
<protein>
    <submittedName>
        <fullName evidence="12">Uncharacterized protein</fullName>
    </submittedName>
</protein>
<evidence type="ECO:0000256" key="2">
    <source>
        <dbReference type="ARBA" id="ARBA00010260"/>
    </source>
</evidence>
<evidence type="ECO:0000256" key="6">
    <source>
        <dbReference type="ARBA" id="ARBA00022974"/>
    </source>
</evidence>
<keyword evidence="13" id="KW-1185">Reference proteome</keyword>
<keyword evidence="10" id="KW-0449">Lipoprotein</keyword>
<evidence type="ECO:0000256" key="7">
    <source>
        <dbReference type="ARBA" id="ARBA00023136"/>
    </source>
</evidence>
<dbReference type="AlphaFoldDB" id="A0A4C1TFR3"/>
<dbReference type="GO" id="GO:0005886">
    <property type="term" value="C:plasma membrane"/>
    <property type="evidence" value="ECO:0007669"/>
    <property type="project" value="UniProtKB-SubCell"/>
</dbReference>
<evidence type="ECO:0000256" key="1">
    <source>
        <dbReference type="ARBA" id="ARBA00004609"/>
    </source>
</evidence>
<evidence type="ECO:0000256" key="5">
    <source>
        <dbReference type="ARBA" id="ARBA00022729"/>
    </source>
</evidence>
<proteinExistence type="inferred from homology"/>
<evidence type="ECO:0000256" key="11">
    <source>
        <dbReference type="SAM" id="MobiDB-lite"/>
    </source>
</evidence>
<evidence type="ECO:0000256" key="4">
    <source>
        <dbReference type="ARBA" id="ARBA00022622"/>
    </source>
</evidence>
<accession>A0A4C1TFR3</accession>
<evidence type="ECO:0000256" key="8">
    <source>
        <dbReference type="ARBA" id="ARBA00023180"/>
    </source>
</evidence>
<keyword evidence="3" id="KW-1003">Cell membrane</keyword>
<dbReference type="GO" id="GO:0098552">
    <property type="term" value="C:side of membrane"/>
    <property type="evidence" value="ECO:0007669"/>
    <property type="project" value="UniProtKB-KW"/>
</dbReference>
<reference evidence="12 13" key="1">
    <citation type="journal article" date="2019" name="Commun. Biol.">
        <title>The bagworm genome reveals a unique fibroin gene that provides high tensile strength.</title>
        <authorList>
            <person name="Kono N."/>
            <person name="Nakamura H."/>
            <person name="Ohtoshi R."/>
            <person name="Tomita M."/>
            <person name="Numata K."/>
            <person name="Arakawa K."/>
        </authorList>
    </citation>
    <scope>NUCLEOTIDE SEQUENCE [LARGE SCALE GENOMIC DNA]</scope>
</reference>
<keyword evidence="9" id="KW-0357">Heparan sulfate</keyword>
<keyword evidence="8" id="KW-0325">Glycoprotein</keyword>
<evidence type="ECO:0000256" key="3">
    <source>
        <dbReference type="ARBA" id="ARBA00022475"/>
    </source>
</evidence>
<dbReference type="EMBL" id="BGZK01000054">
    <property type="protein sequence ID" value="GBP13046.1"/>
    <property type="molecule type" value="Genomic_DNA"/>
</dbReference>
<dbReference type="OrthoDB" id="10010764at2759"/>
<dbReference type="InterPro" id="IPR001863">
    <property type="entry name" value="Glypican"/>
</dbReference>
<keyword evidence="5" id="KW-0732">Signal</keyword>
<sequence>MRDTQPFEDVPHKLSVQLRRAFVATRTFHKALRAGADVVRAMQQSTLSGRGDLDRYHPIDDSGRYRPAPAQGQRAGLKVEALNPQQQFAGDLGSNESLTRDLCELKEFVAKMSNVVNRRTRLRIVPRGGRPLMSSLSYGAGDLGRAAIGRMEY</sequence>
<feature type="region of interest" description="Disordered" evidence="11">
    <location>
        <begin position="49"/>
        <end position="69"/>
    </location>
</feature>
<keyword evidence="6" id="KW-0654">Proteoglycan</keyword>
<comment type="subcellular location">
    <subcellularLocation>
        <location evidence="1">Cell membrane</location>
        <topology evidence="1">Lipid-anchor</topology>
        <topology evidence="1">GPI-anchor</topology>
    </subcellularLocation>
</comment>
<dbReference type="Pfam" id="PF01153">
    <property type="entry name" value="Glypican"/>
    <property type="match status" value="1"/>
</dbReference>
<comment type="caution">
    <text evidence="12">The sequence shown here is derived from an EMBL/GenBank/DDBJ whole genome shotgun (WGS) entry which is preliminary data.</text>
</comment>
<keyword evidence="7" id="KW-0472">Membrane</keyword>
<dbReference type="GO" id="GO:0009966">
    <property type="term" value="P:regulation of signal transduction"/>
    <property type="evidence" value="ECO:0007669"/>
    <property type="project" value="InterPro"/>
</dbReference>
<evidence type="ECO:0000256" key="9">
    <source>
        <dbReference type="ARBA" id="ARBA00023207"/>
    </source>
</evidence>